<reference evidence="1 2" key="1">
    <citation type="journal article" date="2016" name="Mol. Biol. Evol.">
        <title>Comparative Genomics of Early-Diverging Mushroom-Forming Fungi Provides Insights into the Origins of Lignocellulose Decay Capabilities.</title>
        <authorList>
            <person name="Nagy L.G."/>
            <person name="Riley R."/>
            <person name="Tritt A."/>
            <person name="Adam C."/>
            <person name="Daum C."/>
            <person name="Floudas D."/>
            <person name="Sun H."/>
            <person name="Yadav J.S."/>
            <person name="Pangilinan J."/>
            <person name="Larsson K.H."/>
            <person name="Matsuura K."/>
            <person name="Barry K."/>
            <person name="Labutti K."/>
            <person name="Kuo R."/>
            <person name="Ohm R.A."/>
            <person name="Bhattacharya S.S."/>
            <person name="Shirouzu T."/>
            <person name="Yoshinaga Y."/>
            <person name="Martin F.M."/>
            <person name="Grigoriev I.V."/>
            <person name="Hibbett D.S."/>
        </authorList>
    </citation>
    <scope>NUCLEOTIDE SEQUENCE [LARGE SCALE GENOMIC DNA]</scope>
    <source>
        <strain evidence="1 2">HHB12029</strain>
    </source>
</reference>
<evidence type="ECO:0000313" key="2">
    <source>
        <dbReference type="Proteomes" id="UP000077266"/>
    </source>
</evidence>
<dbReference type="EMBL" id="KV426139">
    <property type="protein sequence ID" value="KZV86976.1"/>
    <property type="molecule type" value="Genomic_DNA"/>
</dbReference>
<proteinExistence type="predicted"/>
<evidence type="ECO:0000313" key="1">
    <source>
        <dbReference type="EMBL" id="KZV86976.1"/>
    </source>
</evidence>
<name>A0A165EHZ2_EXIGL</name>
<dbReference type="AlphaFoldDB" id="A0A165EHZ2"/>
<protein>
    <submittedName>
        <fullName evidence="1">Uncharacterized protein</fullName>
    </submittedName>
</protein>
<sequence length="72" mass="7633">MECSALDAKNSQVYLGDRACAEWGLTVDMQSAIRMSAHPSTATPLLRVPCAASGFLTVLLCARAQADLVTSF</sequence>
<organism evidence="1 2">
    <name type="scientific">Exidia glandulosa HHB12029</name>
    <dbReference type="NCBI Taxonomy" id="1314781"/>
    <lineage>
        <taxon>Eukaryota</taxon>
        <taxon>Fungi</taxon>
        <taxon>Dikarya</taxon>
        <taxon>Basidiomycota</taxon>
        <taxon>Agaricomycotina</taxon>
        <taxon>Agaricomycetes</taxon>
        <taxon>Auriculariales</taxon>
        <taxon>Exidiaceae</taxon>
        <taxon>Exidia</taxon>
    </lineage>
</organism>
<gene>
    <name evidence="1" type="ORF">EXIGLDRAFT_724190</name>
</gene>
<dbReference type="Proteomes" id="UP000077266">
    <property type="component" value="Unassembled WGS sequence"/>
</dbReference>
<dbReference type="InParanoid" id="A0A165EHZ2"/>
<accession>A0A165EHZ2</accession>
<keyword evidence="2" id="KW-1185">Reference proteome</keyword>